<evidence type="ECO:0000256" key="1">
    <source>
        <dbReference type="SAM" id="MobiDB-lite"/>
    </source>
</evidence>
<accession>A0A8B6H2Q4</accession>
<evidence type="ECO:0000256" key="3">
    <source>
        <dbReference type="SAM" id="SignalP"/>
    </source>
</evidence>
<dbReference type="AlphaFoldDB" id="A0A8B6H2Q4"/>
<dbReference type="InterPro" id="IPR055470">
    <property type="entry name" value="DUF7042"/>
</dbReference>
<protein>
    <recommendedName>
        <fullName evidence="4">DUF7042 domain-containing protein</fullName>
    </recommendedName>
</protein>
<keyword evidence="2" id="KW-0812">Transmembrane</keyword>
<keyword evidence="2" id="KW-0472">Membrane</keyword>
<evidence type="ECO:0000259" key="4">
    <source>
        <dbReference type="Pfam" id="PF23069"/>
    </source>
</evidence>
<feature type="domain" description="DUF7042" evidence="4">
    <location>
        <begin position="181"/>
        <end position="276"/>
    </location>
</feature>
<name>A0A8B6H2Q4_MYTGA</name>
<comment type="caution">
    <text evidence="5">The sequence shown here is derived from an EMBL/GenBank/DDBJ whole genome shotgun (WGS) entry which is preliminary data.</text>
</comment>
<evidence type="ECO:0000313" key="6">
    <source>
        <dbReference type="Proteomes" id="UP000596742"/>
    </source>
</evidence>
<sequence>MFISWMINVGLMVSILFTVVDCTCNNLPLTNGNWWDSRVNKAITINTGTVTDGWGFSINSQQFDTFSCTISDDSRWVFRSDNTIELLFGANYYAFYCLQYTYLTDNSYMYYVQSDIEQFNGERVYLVDTSSANNNSVEAYCSPDNGRSGPDIREYHVFVKENTQNSVHQNQYFPDPLLGVFSYTVNDGSNTFCGAESVWDGCYDTSNSIDRTTVILNYTQCSTTLMGAVGGKLYNVANVTESGSTYYVILINADGVDPIFTCLAVSQSGNTRYISTNPGGCAWNQTSTSRTGNADSVLITMTAYETCLFTTTTSTTTTTTTTPAPTTTGVTLEADTKASENSDGSNTGVIVGVVLSLLLLIAIIVIAFLLYQKYFKKRKAHIQHMTLKDQGPDIKRPLPPDSDFTLSAYRQPSDKTTDGDGNFETLSPSDQMREAFGNDEPLPQKPLPPVSSIWQRSPSLMTTAIHPSHEHQEDPLRRNLTPLPTQPRPPTSSALRSRALPPIERWEI</sequence>
<evidence type="ECO:0000313" key="5">
    <source>
        <dbReference type="EMBL" id="VDI73547.1"/>
    </source>
</evidence>
<organism evidence="5 6">
    <name type="scientific">Mytilus galloprovincialis</name>
    <name type="common">Mediterranean mussel</name>
    <dbReference type="NCBI Taxonomy" id="29158"/>
    <lineage>
        <taxon>Eukaryota</taxon>
        <taxon>Metazoa</taxon>
        <taxon>Spiralia</taxon>
        <taxon>Lophotrochozoa</taxon>
        <taxon>Mollusca</taxon>
        <taxon>Bivalvia</taxon>
        <taxon>Autobranchia</taxon>
        <taxon>Pteriomorphia</taxon>
        <taxon>Mytilida</taxon>
        <taxon>Mytiloidea</taxon>
        <taxon>Mytilidae</taxon>
        <taxon>Mytilinae</taxon>
        <taxon>Mytilus</taxon>
    </lineage>
</organism>
<feature type="compositionally biased region" description="Basic and acidic residues" evidence="1">
    <location>
        <begin position="468"/>
        <end position="477"/>
    </location>
</feature>
<dbReference type="Pfam" id="PF23069">
    <property type="entry name" value="DUF7042"/>
    <property type="match status" value="1"/>
</dbReference>
<feature type="region of interest" description="Disordered" evidence="1">
    <location>
        <begin position="391"/>
        <end position="444"/>
    </location>
</feature>
<reference evidence="5" key="1">
    <citation type="submission" date="2018-11" db="EMBL/GenBank/DDBJ databases">
        <authorList>
            <person name="Alioto T."/>
            <person name="Alioto T."/>
        </authorList>
    </citation>
    <scope>NUCLEOTIDE SEQUENCE</scope>
</reference>
<dbReference type="Proteomes" id="UP000596742">
    <property type="component" value="Unassembled WGS sequence"/>
</dbReference>
<keyword evidence="6" id="KW-1185">Reference proteome</keyword>
<evidence type="ECO:0000256" key="2">
    <source>
        <dbReference type="SAM" id="Phobius"/>
    </source>
</evidence>
<gene>
    <name evidence="5" type="ORF">MGAL_10B054666</name>
</gene>
<feature type="signal peptide" evidence="3">
    <location>
        <begin position="1"/>
        <end position="22"/>
    </location>
</feature>
<feature type="chain" id="PRO_5032838487" description="DUF7042 domain-containing protein" evidence="3">
    <location>
        <begin position="23"/>
        <end position="508"/>
    </location>
</feature>
<dbReference type="EMBL" id="UYJE01009443">
    <property type="protein sequence ID" value="VDI73547.1"/>
    <property type="molecule type" value="Genomic_DNA"/>
</dbReference>
<feature type="region of interest" description="Disordered" evidence="1">
    <location>
        <begin position="468"/>
        <end position="508"/>
    </location>
</feature>
<dbReference type="OrthoDB" id="6077883at2759"/>
<keyword evidence="3" id="KW-0732">Signal</keyword>
<proteinExistence type="predicted"/>
<feature type="transmembrane region" description="Helical" evidence="2">
    <location>
        <begin position="349"/>
        <end position="371"/>
    </location>
</feature>
<keyword evidence="2" id="KW-1133">Transmembrane helix</keyword>